<accession>A0A7D9KWS7</accession>
<evidence type="ECO:0000313" key="4">
    <source>
        <dbReference type="Proteomes" id="UP001152795"/>
    </source>
</evidence>
<feature type="domain" description="ZW10 C-terminal helical" evidence="2">
    <location>
        <begin position="164"/>
        <end position="212"/>
    </location>
</feature>
<dbReference type="Pfam" id="PF22766">
    <property type="entry name" value="ZW10_C2"/>
    <property type="match status" value="1"/>
</dbReference>
<reference evidence="3" key="1">
    <citation type="submission" date="2020-04" db="EMBL/GenBank/DDBJ databases">
        <authorList>
            <person name="Alioto T."/>
            <person name="Alioto T."/>
            <person name="Gomez Garrido J."/>
        </authorList>
    </citation>
    <scope>NUCLEOTIDE SEQUENCE</scope>
    <source>
        <strain evidence="3">A484AB</strain>
    </source>
</reference>
<dbReference type="PANTHER" id="PTHR12205">
    <property type="entry name" value="CENTROMERE/KINETOCHORE PROTEIN ZW10"/>
    <property type="match status" value="1"/>
</dbReference>
<comment type="caution">
    <text evidence="3">The sequence shown here is derived from an EMBL/GenBank/DDBJ whole genome shotgun (WGS) entry which is preliminary data.</text>
</comment>
<dbReference type="InterPro" id="IPR048343">
    <property type="entry name" value="ZW10_C"/>
</dbReference>
<evidence type="ECO:0000313" key="3">
    <source>
        <dbReference type="EMBL" id="CAB4021888.1"/>
    </source>
</evidence>
<protein>
    <submittedName>
        <fullName evidence="3">Centromere kinetochore zw10 homolog</fullName>
    </submittedName>
</protein>
<sequence length="215" mass="24643">RSPGTPTESKLDENMFHFPTCRVSECIPEFCNLVYTTLVEATESNKPGNVKLFYTARNMFELYLVVVPTYYEEDLRELPQMSALHYNNCMYLAHHLLTLGHQFLPKLPEHLKRGAATFVDMISPMRNLGEKCFEDQLRKQSHILLDILDGGGGFTDLYATLVEKSIQQVCLQLRKLSRVWKDILPENIYKSALGTLLNISLNKFLADILKLEVEA</sequence>
<dbReference type="InterPro" id="IPR046362">
    <property type="entry name" value="Zw10/DSL1_C_sf"/>
</dbReference>
<proteinExistence type="predicted"/>
<dbReference type="Pfam" id="PF20666">
    <property type="entry name" value="ZW10_C"/>
    <property type="match status" value="1"/>
</dbReference>
<dbReference type="EMBL" id="CACRXK020011689">
    <property type="protein sequence ID" value="CAB4021888.1"/>
    <property type="molecule type" value="Genomic_DNA"/>
</dbReference>
<dbReference type="PANTHER" id="PTHR12205:SF0">
    <property type="entry name" value="CENTROMERE_KINETOCHORE PROTEIN ZW10 HOMOLOG"/>
    <property type="match status" value="1"/>
</dbReference>
<feature type="domain" description="Centromere/kinetochore protein zw10 C-terminal" evidence="1">
    <location>
        <begin position="16"/>
        <end position="145"/>
    </location>
</feature>
<dbReference type="GO" id="GO:0007094">
    <property type="term" value="P:mitotic spindle assembly checkpoint signaling"/>
    <property type="evidence" value="ECO:0007669"/>
    <property type="project" value="TreeGrafter"/>
</dbReference>
<dbReference type="Proteomes" id="UP001152795">
    <property type="component" value="Unassembled WGS sequence"/>
</dbReference>
<gene>
    <name evidence="3" type="ORF">PACLA_8A026859</name>
</gene>
<evidence type="ECO:0000259" key="2">
    <source>
        <dbReference type="Pfam" id="PF22766"/>
    </source>
</evidence>
<dbReference type="GO" id="GO:0005737">
    <property type="term" value="C:cytoplasm"/>
    <property type="evidence" value="ECO:0007669"/>
    <property type="project" value="GOC"/>
</dbReference>
<keyword evidence="4" id="KW-1185">Reference proteome</keyword>
<dbReference type="OrthoDB" id="534815at2759"/>
<organism evidence="3 4">
    <name type="scientific">Paramuricea clavata</name>
    <name type="common">Red gorgonian</name>
    <name type="synonym">Violescent sea-whip</name>
    <dbReference type="NCBI Taxonomy" id="317549"/>
    <lineage>
        <taxon>Eukaryota</taxon>
        <taxon>Metazoa</taxon>
        <taxon>Cnidaria</taxon>
        <taxon>Anthozoa</taxon>
        <taxon>Octocorallia</taxon>
        <taxon>Malacalcyonacea</taxon>
        <taxon>Plexauridae</taxon>
        <taxon>Paramuricea</taxon>
    </lineage>
</organism>
<dbReference type="Gene3D" id="1.10.357.150">
    <property type="match status" value="1"/>
</dbReference>
<dbReference type="InterPro" id="IPR055148">
    <property type="entry name" value="ZW10_C_2"/>
</dbReference>
<name>A0A7D9KWS7_PARCT</name>
<dbReference type="GO" id="GO:1990423">
    <property type="term" value="C:RZZ complex"/>
    <property type="evidence" value="ECO:0007669"/>
    <property type="project" value="TreeGrafter"/>
</dbReference>
<evidence type="ECO:0000259" key="1">
    <source>
        <dbReference type="Pfam" id="PF20666"/>
    </source>
</evidence>
<feature type="non-terminal residue" evidence="3">
    <location>
        <position position="1"/>
    </location>
</feature>
<dbReference type="GO" id="GO:0006888">
    <property type="term" value="P:endoplasmic reticulum to Golgi vesicle-mediated transport"/>
    <property type="evidence" value="ECO:0007669"/>
    <property type="project" value="TreeGrafter"/>
</dbReference>
<dbReference type="AlphaFoldDB" id="A0A7D9KWS7"/>